<dbReference type="PROSITE" id="PS00742">
    <property type="entry name" value="PEP_ENZYMES_2"/>
    <property type="match status" value="1"/>
</dbReference>
<dbReference type="Proteomes" id="UP000018291">
    <property type="component" value="Unassembled WGS sequence"/>
</dbReference>
<dbReference type="Gene3D" id="3.50.30.10">
    <property type="entry name" value="Phosphohistidine domain"/>
    <property type="match status" value="1"/>
</dbReference>
<comment type="function">
    <text evidence="2 15">Catalyzes the phosphorylation of pyruvate to phosphoenolpyruvate.</text>
</comment>
<evidence type="ECO:0000256" key="15">
    <source>
        <dbReference type="PIRNR" id="PIRNR000854"/>
    </source>
</evidence>
<evidence type="ECO:0000256" key="13">
    <source>
        <dbReference type="ARBA" id="ARBA00033470"/>
    </source>
</evidence>
<dbReference type="InterPro" id="IPR015813">
    <property type="entry name" value="Pyrv/PenolPyrv_kinase-like_dom"/>
</dbReference>
<dbReference type="InterPro" id="IPR018274">
    <property type="entry name" value="PEP_util_AS"/>
</dbReference>
<dbReference type="PANTHER" id="PTHR43030:SF1">
    <property type="entry name" value="PHOSPHOENOLPYRUVATE SYNTHASE"/>
    <property type="match status" value="1"/>
</dbReference>
<dbReference type="InterPro" id="IPR008279">
    <property type="entry name" value="PEP-util_enz_mobile_dom"/>
</dbReference>
<dbReference type="InterPro" id="IPR040442">
    <property type="entry name" value="Pyrv_kinase-like_dom_sf"/>
</dbReference>
<dbReference type="InterPro" id="IPR000121">
    <property type="entry name" value="PEP_util_C"/>
</dbReference>
<evidence type="ECO:0000256" key="8">
    <source>
        <dbReference type="ARBA" id="ARBA00022723"/>
    </source>
</evidence>
<dbReference type="eggNOG" id="COG1080">
    <property type="taxonomic scope" value="Bacteria"/>
</dbReference>
<dbReference type="Pfam" id="PF00391">
    <property type="entry name" value="PEP-utilizers"/>
    <property type="match status" value="1"/>
</dbReference>
<dbReference type="UniPathway" id="UPA00138"/>
<feature type="domain" description="PEP-utilising enzyme C-terminal" evidence="18">
    <location>
        <begin position="487"/>
        <end position="798"/>
    </location>
</feature>
<evidence type="ECO:0000259" key="17">
    <source>
        <dbReference type="Pfam" id="PF01326"/>
    </source>
</evidence>
<evidence type="ECO:0000256" key="14">
    <source>
        <dbReference type="ARBA" id="ARBA00047700"/>
    </source>
</evidence>
<dbReference type="GO" id="GO:0005524">
    <property type="term" value="F:ATP binding"/>
    <property type="evidence" value="ECO:0007669"/>
    <property type="project" value="UniProtKB-KW"/>
</dbReference>
<comment type="caution">
    <text evidence="19">The sequence shown here is derived from an EMBL/GenBank/DDBJ whole genome shotgun (WGS) entry which is preliminary data.</text>
</comment>
<dbReference type="AlphaFoldDB" id="R4YYM6"/>
<dbReference type="Gene3D" id="3.20.20.60">
    <property type="entry name" value="Phosphoenolpyruvate-binding domains"/>
    <property type="match status" value="1"/>
</dbReference>
<keyword evidence="10 15" id="KW-0418">Kinase</keyword>
<keyword evidence="8 15" id="KW-0479">Metal-binding</keyword>
<dbReference type="NCBIfam" id="NF005057">
    <property type="entry name" value="PRK06464.1"/>
    <property type="match status" value="1"/>
</dbReference>
<dbReference type="Pfam" id="PF02896">
    <property type="entry name" value="PEP-utilizers_C"/>
    <property type="match status" value="1"/>
</dbReference>
<name>R4YYM6_9ACTN</name>
<dbReference type="Pfam" id="PF01326">
    <property type="entry name" value="PPDK_N"/>
    <property type="match status" value="1"/>
</dbReference>
<dbReference type="SUPFAM" id="SSF51621">
    <property type="entry name" value="Phosphoenolpyruvate/pyruvate domain"/>
    <property type="match status" value="1"/>
</dbReference>
<evidence type="ECO:0000259" key="18">
    <source>
        <dbReference type="Pfam" id="PF02896"/>
    </source>
</evidence>
<evidence type="ECO:0000256" key="4">
    <source>
        <dbReference type="ARBA" id="ARBA00007837"/>
    </source>
</evidence>
<dbReference type="PANTHER" id="PTHR43030">
    <property type="entry name" value="PHOSPHOENOLPYRUVATE SYNTHASE"/>
    <property type="match status" value="1"/>
</dbReference>
<dbReference type="EMBL" id="CANL01000001">
    <property type="protein sequence ID" value="CCM62071.1"/>
    <property type="molecule type" value="Genomic_DNA"/>
</dbReference>
<dbReference type="eggNOG" id="COG0574">
    <property type="taxonomic scope" value="Bacteria"/>
</dbReference>
<dbReference type="Gene3D" id="3.30.1490.20">
    <property type="entry name" value="ATP-grasp fold, A domain"/>
    <property type="match status" value="1"/>
</dbReference>
<evidence type="ECO:0000256" key="5">
    <source>
        <dbReference type="ARBA" id="ARBA00011996"/>
    </source>
</evidence>
<dbReference type="SUPFAM" id="SSF56059">
    <property type="entry name" value="Glutathione synthetase ATP-binding domain-like"/>
    <property type="match status" value="1"/>
</dbReference>
<proteinExistence type="inferred from homology"/>
<dbReference type="NCBIfam" id="TIGR01418">
    <property type="entry name" value="PEP_synth"/>
    <property type="match status" value="1"/>
</dbReference>
<evidence type="ECO:0000256" key="2">
    <source>
        <dbReference type="ARBA" id="ARBA00002988"/>
    </source>
</evidence>
<reference evidence="19 20" key="1">
    <citation type="journal article" date="2013" name="ISME J.">
        <title>Metabolic model for the filamentous 'Candidatus Microthrix parvicella' based on genomic and metagenomic analyses.</title>
        <authorList>
            <person name="Jon McIlroy S."/>
            <person name="Kristiansen R."/>
            <person name="Albertsen M."/>
            <person name="Michael Karst S."/>
            <person name="Rossetti S."/>
            <person name="Lund Nielsen J."/>
            <person name="Tandoi V."/>
            <person name="James Seviour R."/>
            <person name="Nielsen P.H."/>
        </authorList>
    </citation>
    <scope>NUCLEOTIDE SEQUENCE [LARGE SCALE GENOMIC DNA]</scope>
    <source>
        <strain evidence="19 20">RN1</strain>
    </source>
</reference>
<evidence type="ECO:0000256" key="12">
    <source>
        <dbReference type="ARBA" id="ARBA00022842"/>
    </source>
</evidence>
<evidence type="ECO:0000313" key="19">
    <source>
        <dbReference type="EMBL" id="CCM62071.1"/>
    </source>
</evidence>
<dbReference type="PROSITE" id="PS00370">
    <property type="entry name" value="PEP_ENZYMES_PHOS_SITE"/>
    <property type="match status" value="1"/>
</dbReference>
<feature type="domain" description="Pyruvate phosphate dikinase AMP/ATP-binding" evidence="17">
    <location>
        <begin position="22"/>
        <end position="352"/>
    </location>
</feature>
<keyword evidence="20" id="KW-1185">Reference proteome</keyword>
<comment type="catalytic activity">
    <reaction evidence="14 15">
        <text>pyruvate + ATP + H2O = phosphoenolpyruvate + AMP + phosphate + 2 H(+)</text>
        <dbReference type="Rhea" id="RHEA:11364"/>
        <dbReference type="ChEBI" id="CHEBI:15361"/>
        <dbReference type="ChEBI" id="CHEBI:15377"/>
        <dbReference type="ChEBI" id="CHEBI:15378"/>
        <dbReference type="ChEBI" id="CHEBI:30616"/>
        <dbReference type="ChEBI" id="CHEBI:43474"/>
        <dbReference type="ChEBI" id="CHEBI:58702"/>
        <dbReference type="ChEBI" id="CHEBI:456215"/>
        <dbReference type="EC" id="2.7.9.2"/>
    </reaction>
</comment>
<evidence type="ECO:0000256" key="9">
    <source>
        <dbReference type="ARBA" id="ARBA00022741"/>
    </source>
</evidence>
<keyword evidence="11 15" id="KW-0067">ATP-binding</keyword>
<evidence type="ECO:0000256" key="6">
    <source>
        <dbReference type="ARBA" id="ARBA00021623"/>
    </source>
</evidence>
<evidence type="ECO:0000313" key="20">
    <source>
        <dbReference type="Proteomes" id="UP000018291"/>
    </source>
</evidence>
<dbReference type="InterPro" id="IPR013815">
    <property type="entry name" value="ATP_grasp_subdomain_1"/>
</dbReference>
<evidence type="ECO:0000259" key="16">
    <source>
        <dbReference type="Pfam" id="PF00391"/>
    </source>
</evidence>
<comment type="similarity">
    <text evidence="4 15">Belongs to the PEP-utilizing enzyme family.</text>
</comment>
<keyword evidence="9 15" id="KW-0547">Nucleotide-binding</keyword>
<dbReference type="SUPFAM" id="SSF52009">
    <property type="entry name" value="Phosphohistidine domain"/>
    <property type="match status" value="1"/>
</dbReference>
<dbReference type="OrthoDB" id="9765468at2"/>
<dbReference type="InterPro" id="IPR002192">
    <property type="entry name" value="PPDK_AMP/ATP-bd"/>
</dbReference>
<dbReference type="GO" id="GO:0008986">
    <property type="term" value="F:pyruvate, water dikinase activity"/>
    <property type="evidence" value="ECO:0007669"/>
    <property type="project" value="UniProtKB-EC"/>
</dbReference>
<dbReference type="FunFam" id="3.30.1490.20:FF:000010">
    <property type="entry name" value="Phosphoenolpyruvate synthase"/>
    <property type="match status" value="1"/>
</dbReference>
<gene>
    <name evidence="19" type="primary">ppsA</name>
    <name evidence="19" type="ORF">BN381_10302</name>
</gene>
<dbReference type="InterPro" id="IPR006319">
    <property type="entry name" value="PEP_synth"/>
</dbReference>
<accession>R4YYM6</accession>
<dbReference type="HOGENOM" id="CLU_007308_6_2_11"/>
<dbReference type="InterPro" id="IPR036637">
    <property type="entry name" value="Phosphohistidine_dom_sf"/>
</dbReference>
<protein>
    <recommendedName>
        <fullName evidence="6 15">Phosphoenolpyruvate synthase</fullName>
        <shortName evidence="15">PEP synthase</shortName>
        <ecNumber evidence="5 15">2.7.9.2</ecNumber>
    </recommendedName>
    <alternativeName>
        <fullName evidence="13 15">Pyruvate, water dikinase</fullName>
    </alternativeName>
</protein>
<dbReference type="GO" id="GO:0046872">
    <property type="term" value="F:metal ion binding"/>
    <property type="evidence" value="ECO:0007669"/>
    <property type="project" value="UniProtKB-KW"/>
</dbReference>
<keyword evidence="12 15" id="KW-0460">Magnesium</keyword>
<feature type="domain" description="PEP-utilising enzyme mobile" evidence="16">
    <location>
        <begin position="394"/>
        <end position="464"/>
    </location>
</feature>
<dbReference type="PIRSF" id="PIRSF000854">
    <property type="entry name" value="PEP_synthase"/>
    <property type="match status" value="1"/>
</dbReference>
<evidence type="ECO:0000256" key="3">
    <source>
        <dbReference type="ARBA" id="ARBA00004742"/>
    </source>
</evidence>
<comment type="cofactor">
    <cofactor evidence="1 15">
        <name>Mg(2+)</name>
        <dbReference type="ChEBI" id="CHEBI:18420"/>
    </cofactor>
</comment>
<dbReference type="RefSeq" id="WP_012223120.1">
    <property type="nucleotide sequence ID" value="NZ_HG422565.1"/>
</dbReference>
<dbReference type="Gene3D" id="3.30.470.20">
    <property type="entry name" value="ATP-grasp fold, B domain"/>
    <property type="match status" value="1"/>
</dbReference>
<keyword evidence="19" id="KW-0670">Pyruvate</keyword>
<evidence type="ECO:0000256" key="10">
    <source>
        <dbReference type="ARBA" id="ARBA00022777"/>
    </source>
</evidence>
<dbReference type="EC" id="2.7.9.2" evidence="5 15"/>
<dbReference type="InterPro" id="IPR023151">
    <property type="entry name" value="PEP_util_CS"/>
</dbReference>
<organism evidence="19 20">
    <name type="scientific">Candidatus Neomicrothrix parvicella RN1</name>
    <dbReference type="NCBI Taxonomy" id="1229780"/>
    <lineage>
        <taxon>Bacteria</taxon>
        <taxon>Bacillati</taxon>
        <taxon>Actinomycetota</taxon>
        <taxon>Acidimicrobiia</taxon>
        <taxon>Acidimicrobiales</taxon>
        <taxon>Microthrixaceae</taxon>
        <taxon>Candidatus Neomicrothrix</taxon>
    </lineage>
</organism>
<dbReference type="STRING" id="1229780.BN381_10302"/>
<comment type="pathway">
    <text evidence="3 15">Carbohydrate biosynthesis; gluconeogenesis.</text>
</comment>
<evidence type="ECO:0000256" key="11">
    <source>
        <dbReference type="ARBA" id="ARBA00022840"/>
    </source>
</evidence>
<dbReference type="GO" id="GO:0006094">
    <property type="term" value="P:gluconeogenesis"/>
    <property type="evidence" value="ECO:0007669"/>
    <property type="project" value="UniProtKB-UniPathway"/>
</dbReference>
<evidence type="ECO:0000256" key="1">
    <source>
        <dbReference type="ARBA" id="ARBA00001946"/>
    </source>
</evidence>
<evidence type="ECO:0000256" key="7">
    <source>
        <dbReference type="ARBA" id="ARBA00022679"/>
    </source>
</evidence>
<sequence length="811" mass="86357">MQSTETGWIIPLEQLTIDDVGIAGGKNASLGEMIRHLGAAGVRVPGGFAVTSAAYWHVVDDQGLRPAISAVGAGMSDHPESLRSIGSTVRAAFRAARVSEALERDIRAAYDDLCSRIGELDVPVAVRSSATAEDLPEASFAGQQESFLNVRGADAVVAAYHRCVVSLFGDRAIAYRTKNGFDHLDVALSVGIQQMVRSDTGSAGVIFTIDPESGFPHHVLIDAAWGLGEAVVSGVVDSDRYRVFKAFLDDQSLTPIVERSLGRKRLKIINNDGVGGDDDQAGPTATVDTTEDERNRLVLDDPDLLALARWAVIIEDHYGRPMDIEWAKDGVTGDLFIVQARPETVEARRSGATLTTYDVSGHGPVLLKGLSVGAGAATGVVCRLDSPDEGDRFSDGAILVADTTDPDWVPVMQRAAAVVTNRGGRTSHAAIVSRELGVPAVVGAVDATTTLVEGQRVTVSCAGGDVGIVFDGSATIDTRELSLDDVPRTRTKVMVNLANPQAALKWWRLPTAGIGLARMEFIIGEHIGAHPMALAHPDRITDPEVRQAIEELAGHHSSPAEYFVDRLSSGIAALAATWADRPMIVRMSDFKTNEYAGLLGGEQFEPTEANPMLGWRGASRYDHPGYRDGFALECQAVARVRNEIGFDNVIVMIPFCRTPDEADRVLRVMAEEGLARGANGLKVYVMAEIPSNVIRATEFAERFDGFSIGSNDLTQLTLGVDRDSAELATQFGADDPAVLSLIRQLIEAAHAAGKPVGFCGQAPSNDPEYARLLVEAGIDSVSVTPDAFFAVSNRIADAEALLAPKGPAALA</sequence>
<keyword evidence="7 15" id="KW-0808">Transferase</keyword>